<evidence type="ECO:0000256" key="1">
    <source>
        <dbReference type="SAM" id="SignalP"/>
    </source>
</evidence>
<name>A0ABR3AUC5_PHYBL</name>
<accession>A0ABR3AUC5</accession>
<reference evidence="2 3" key="1">
    <citation type="submission" date="2024-04" db="EMBL/GenBank/DDBJ databases">
        <title>Symmetric and asymmetric DNA N6-adenine methylation regulates different biological responses in Mucorales.</title>
        <authorList>
            <consortium name="Lawrence Berkeley National Laboratory"/>
            <person name="Lax C."/>
            <person name="Mondo S.J."/>
            <person name="Osorio-Concepcion M."/>
            <person name="Muszewska A."/>
            <person name="Corrochano-Luque M."/>
            <person name="Gutierrez G."/>
            <person name="Riley R."/>
            <person name="Lipzen A."/>
            <person name="Guo J."/>
            <person name="Hundley H."/>
            <person name="Amirebrahimi M."/>
            <person name="Ng V."/>
            <person name="Lorenzo-Gutierrez D."/>
            <person name="Binder U."/>
            <person name="Yang J."/>
            <person name="Song Y."/>
            <person name="Canovas D."/>
            <person name="Navarro E."/>
            <person name="Freitag M."/>
            <person name="Gabaldon T."/>
            <person name="Grigoriev I.V."/>
            <person name="Corrochano L.M."/>
            <person name="Nicolas F.E."/>
            <person name="Garre V."/>
        </authorList>
    </citation>
    <scope>NUCLEOTIDE SEQUENCE [LARGE SCALE GENOMIC DNA]</scope>
    <source>
        <strain evidence="2 3">L51</strain>
    </source>
</reference>
<dbReference type="EMBL" id="JBCLYO010000016">
    <property type="protein sequence ID" value="KAL0081986.1"/>
    <property type="molecule type" value="Genomic_DNA"/>
</dbReference>
<organism evidence="2 3">
    <name type="scientific">Phycomyces blakesleeanus</name>
    <dbReference type="NCBI Taxonomy" id="4837"/>
    <lineage>
        <taxon>Eukaryota</taxon>
        <taxon>Fungi</taxon>
        <taxon>Fungi incertae sedis</taxon>
        <taxon>Mucoromycota</taxon>
        <taxon>Mucoromycotina</taxon>
        <taxon>Mucoromycetes</taxon>
        <taxon>Mucorales</taxon>
        <taxon>Phycomycetaceae</taxon>
        <taxon>Phycomyces</taxon>
    </lineage>
</organism>
<sequence>MLSLQNSLPLFCFLLGLDESRCKGQQRWTCISSHVLFLCGLRIIDFLSIFFNFYIITKLYSISLYVNIYL</sequence>
<evidence type="ECO:0000313" key="2">
    <source>
        <dbReference type="EMBL" id="KAL0081986.1"/>
    </source>
</evidence>
<comment type="caution">
    <text evidence="2">The sequence shown here is derived from an EMBL/GenBank/DDBJ whole genome shotgun (WGS) entry which is preliminary data.</text>
</comment>
<feature type="chain" id="PRO_5047128886" evidence="1">
    <location>
        <begin position="25"/>
        <end position="70"/>
    </location>
</feature>
<feature type="signal peptide" evidence="1">
    <location>
        <begin position="1"/>
        <end position="24"/>
    </location>
</feature>
<evidence type="ECO:0000313" key="3">
    <source>
        <dbReference type="Proteomes" id="UP001448207"/>
    </source>
</evidence>
<proteinExistence type="predicted"/>
<gene>
    <name evidence="2" type="ORF">J3Q64DRAFT_1754392</name>
</gene>
<keyword evidence="1" id="KW-0732">Signal</keyword>
<protein>
    <submittedName>
        <fullName evidence="2">Uncharacterized protein</fullName>
    </submittedName>
</protein>
<dbReference type="Proteomes" id="UP001448207">
    <property type="component" value="Unassembled WGS sequence"/>
</dbReference>
<keyword evidence="3" id="KW-1185">Reference proteome</keyword>